<organism evidence="1 2">
    <name type="scientific">Hibiscus sabdariffa</name>
    <name type="common">roselle</name>
    <dbReference type="NCBI Taxonomy" id="183260"/>
    <lineage>
        <taxon>Eukaryota</taxon>
        <taxon>Viridiplantae</taxon>
        <taxon>Streptophyta</taxon>
        <taxon>Embryophyta</taxon>
        <taxon>Tracheophyta</taxon>
        <taxon>Spermatophyta</taxon>
        <taxon>Magnoliopsida</taxon>
        <taxon>eudicotyledons</taxon>
        <taxon>Gunneridae</taxon>
        <taxon>Pentapetalae</taxon>
        <taxon>rosids</taxon>
        <taxon>malvids</taxon>
        <taxon>Malvales</taxon>
        <taxon>Malvaceae</taxon>
        <taxon>Malvoideae</taxon>
        <taxon>Hibiscus</taxon>
    </lineage>
</organism>
<gene>
    <name evidence="1" type="ORF">V6N11_018938</name>
</gene>
<accession>A0ABR2R0Z6</accession>
<evidence type="ECO:0000313" key="2">
    <source>
        <dbReference type="Proteomes" id="UP001396334"/>
    </source>
</evidence>
<evidence type="ECO:0000313" key="1">
    <source>
        <dbReference type="EMBL" id="KAK9006601.1"/>
    </source>
</evidence>
<reference evidence="1 2" key="1">
    <citation type="journal article" date="2024" name="G3 (Bethesda)">
        <title>Genome assembly of Hibiscus sabdariffa L. provides insights into metabolisms of medicinal natural products.</title>
        <authorList>
            <person name="Kim T."/>
        </authorList>
    </citation>
    <scope>NUCLEOTIDE SEQUENCE [LARGE SCALE GENOMIC DNA]</scope>
    <source>
        <strain evidence="1">TK-2024</strain>
        <tissue evidence="1">Old leaves</tissue>
    </source>
</reference>
<dbReference type="Proteomes" id="UP001396334">
    <property type="component" value="Unassembled WGS sequence"/>
</dbReference>
<dbReference type="EMBL" id="JBBPBN010000028">
    <property type="protein sequence ID" value="KAK9006601.1"/>
    <property type="molecule type" value="Genomic_DNA"/>
</dbReference>
<proteinExistence type="predicted"/>
<keyword evidence="2" id="KW-1185">Reference proteome</keyword>
<comment type="caution">
    <text evidence="1">The sequence shown here is derived from an EMBL/GenBank/DDBJ whole genome shotgun (WGS) entry which is preliminary data.</text>
</comment>
<sequence>MKEGTRFRFEKESSVGGLVLQAQSIASQRRSGSSLPSSLGSAHWAKGESRFSPLLDRATPALGRSDSPLGLREIKWNGGSALGLHSAPILSQKIRRFEVVGLDDENMVRMGVCGDEYGSSGRFGEWGLWRPGLGSCRGGDDDGWSSMVMDGLSSVEVDE</sequence>
<name>A0ABR2R0Z6_9ROSI</name>
<protein>
    <submittedName>
        <fullName evidence="1">Uncharacterized protein</fullName>
    </submittedName>
</protein>